<evidence type="ECO:0000259" key="3">
    <source>
        <dbReference type="Pfam" id="PF04664"/>
    </source>
</evidence>
<dbReference type="InterPro" id="IPR039574">
    <property type="entry name" value="OGFr"/>
</dbReference>
<feature type="region of interest" description="Disordered" evidence="2">
    <location>
        <begin position="387"/>
        <end position="415"/>
    </location>
</feature>
<feature type="region of interest" description="Disordered" evidence="2">
    <location>
        <begin position="43"/>
        <end position="146"/>
    </location>
</feature>
<organism evidence="4 5">
    <name type="scientific">Sphaeramia orbicularis</name>
    <name type="common">orbiculate cardinalfish</name>
    <dbReference type="NCBI Taxonomy" id="375764"/>
    <lineage>
        <taxon>Eukaryota</taxon>
        <taxon>Metazoa</taxon>
        <taxon>Chordata</taxon>
        <taxon>Craniata</taxon>
        <taxon>Vertebrata</taxon>
        <taxon>Euteleostomi</taxon>
        <taxon>Actinopterygii</taxon>
        <taxon>Neopterygii</taxon>
        <taxon>Teleostei</taxon>
        <taxon>Neoteleostei</taxon>
        <taxon>Acanthomorphata</taxon>
        <taxon>Gobiaria</taxon>
        <taxon>Kurtiformes</taxon>
        <taxon>Apogonoidei</taxon>
        <taxon>Apogonidae</taxon>
        <taxon>Apogoninae</taxon>
        <taxon>Sphaeramia</taxon>
    </lineage>
</organism>
<accession>A0A673AHB0</accession>
<gene>
    <name evidence="4" type="primary">LOC115419203</name>
</gene>
<dbReference type="GO" id="GO:0016020">
    <property type="term" value="C:membrane"/>
    <property type="evidence" value="ECO:0007669"/>
    <property type="project" value="InterPro"/>
</dbReference>
<protein>
    <submittedName>
        <fullName evidence="4">Opioid growth factor receptor-like protein 1</fullName>
    </submittedName>
</protein>
<dbReference type="RefSeq" id="XP_029989716.1">
    <property type="nucleotide sequence ID" value="XM_030133856.1"/>
</dbReference>
<reference evidence="4" key="3">
    <citation type="submission" date="2025-09" db="UniProtKB">
        <authorList>
            <consortium name="Ensembl"/>
        </authorList>
    </citation>
    <scope>IDENTIFICATION</scope>
</reference>
<dbReference type="Proteomes" id="UP000472271">
    <property type="component" value="Chromosome 5"/>
</dbReference>
<dbReference type="PANTHER" id="PTHR14015:SF1">
    <property type="entry name" value="OPIOID GROWTH FACTOR RECEPTOR"/>
    <property type="match status" value="1"/>
</dbReference>
<evidence type="ECO:0000313" key="4">
    <source>
        <dbReference type="Ensembl" id="ENSSORP00005028038.1"/>
    </source>
</evidence>
<dbReference type="PANTHER" id="PTHR14015">
    <property type="entry name" value="OPIOID GROWTH FACTOR RECEPTOR OGFR ZETA-TYPE OPIOID RECEPTOR"/>
    <property type="match status" value="1"/>
</dbReference>
<name>A0A673AHB0_9TELE</name>
<reference evidence="4" key="2">
    <citation type="submission" date="2025-08" db="UniProtKB">
        <authorList>
            <consortium name="Ensembl"/>
        </authorList>
    </citation>
    <scope>IDENTIFICATION</scope>
</reference>
<dbReference type="Ensembl" id="ENSSORT00005028840.1">
    <property type="protein sequence ID" value="ENSSORP00005028038.1"/>
    <property type="gene ID" value="ENSSORG00005013409.1"/>
</dbReference>
<keyword evidence="5" id="KW-1185">Reference proteome</keyword>
<feature type="domain" description="Opioid growth factor receptor (OGFr) conserved" evidence="3">
    <location>
        <begin position="178"/>
        <end position="379"/>
    </location>
</feature>
<comment type="similarity">
    <text evidence="1">Belongs to the opioid growth factor receptor family.</text>
</comment>
<evidence type="ECO:0000256" key="1">
    <source>
        <dbReference type="ARBA" id="ARBA00010365"/>
    </source>
</evidence>
<dbReference type="AlphaFoldDB" id="A0A673AHB0"/>
<feature type="compositionally biased region" description="Acidic residues" evidence="2">
    <location>
        <begin position="101"/>
        <end position="117"/>
    </location>
</feature>
<evidence type="ECO:0000256" key="2">
    <source>
        <dbReference type="SAM" id="MobiDB-lite"/>
    </source>
</evidence>
<dbReference type="OrthoDB" id="9030204at2759"/>
<evidence type="ECO:0000313" key="5">
    <source>
        <dbReference type="Proteomes" id="UP000472271"/>
    </source>
</evidence>
<feature type="compositionally biased region" description="Basic and acidic residues" evidence="2">
    <location>
        <begin position="66"/>
        <end position="95"/>
    </location>
</feature>
<proteinExistence type="inferred from homology"/>
<sequence length="432" mass="50738">MGRFFSWVYSGWVRLRQGIPWRFLIRMVLAGLALFTVRYKLRQKGGRDEERTEEEEEGPGGAGGLQEERVGKRAEGSEEEEGPGRHGGAREDQIGKRPTASEEEEEYQVEPTDEYYCEYDSTWDHEDQQNPPDRTSPSPRSRSRSYKFRRFEDAARDMQNYRHDYPFKPRRWGSEAPNGKPNLDFYLGRSPSLPDGVYIDDFHNDWYREYEALEYVHTYIQWLFPLQEPGVNQQASVLTKAEIQEFCQNTTAKENLLKSYKLMLDFYGIELCDEETGEVRRSSNWRDRFDNLNNHTHNNLRITRILKCLATLGYPQYQEPLVHFYLEETLVKGELANVKDSVLNYFIFAVRDKKQRRKLLKFAYLNYDRRDEFVWCPKKVQMKWSGVSESKQDEDMTDGWGAASTPRARGGPQTTEFKLKRSKSICCSVPSM</sequence>
<dbReference type="GO" id="GO:0140625">
    <property type="term" value="F:opioid growth factor receptor activity"/>
    <property type="evidence" value="ECO:0007669"/>
    <property type="project" value="InterPro"/>
</dbReference>
<dbReference type="InterPro" id="IPR006757">
    <property type="entry name" value="OGF_rcpt"/>
</dbReference>
<feature type="compositionally biased region" description="Low complexity" evidence="2">
    <location>
        <begin position="131"/>
        <end position="140"/>
    </location>
</feature>
<dbReference type="GeneID" id="115419203"/>
<reference evidence="4" key="1">
    <citation type="submission" date="2019-06" db="EMBL/GenBank/DDBJ databases">
        <authorList>
            <consortium name="Wellcome Sanger Institute Data Sharing"/>
        </authorList>
    </citation>
    <scope>NUCLEOTIDE SEQUENCE [LARGE SCALE GENOMIC DNA]</scope>
</reference>
<dbReference type="Pfam" id="PF04664">
    <property type="entry name" value="OGFr_N"/>
    <property type="match status" value="1"/>
</dbReference>